<dbReference type="Proteomes" id="UP000254867">
    <property type="component" value="Unassembled WGS sequence"/>
</dbReference>
<name>A0A377I3F1_HAEPH</name>
<dbReference type="AlphaFoldDB" id="A0A377I3F1"/>
<proteinExistence type="predicted"/>
<protein>
    <submittedName>
        <fullName evidence="1">Uncharacterized protein</fullName>
    </submittedName>
</protein>
<evidence type="ECO:0000313" key="2">
    <source>
        <dbReference type="Proteomes" id="UP000254867"/>
    </source>
</evidence>
<dbReference type="RefSeq" id="WP_119223052.1">
    <property type="nucleotide sequence ID" value="NZ_UGHH01000002.1"/>
</dbReference>
<evidence type="ECO:0000313" key="1">
    <source>
        <dbReference type="EMBL" id="STO64738.1"/>
    </source>
</evidence>
<reference evidence="1 2" key="1">
    <citation type="submission" date="2018-06" db="EMBL/GenBank/DDBJ databases">
        <authorList>
            <consortium name="Pathogen Informatics"/>
            <person name="Doyle S."/>
        </authorList>
    </citation>
    <scope>NUCLEOTIDE SEQUENCE [LARGE SCALE GENOMIC DNA]</scope>
    <source>
        <strain evidence="1 2">NCTC10794</strain>
    </source>
</reference>
<sequence length="114" mass="12892">MQEINFDWIRGDDEAETLVFTDEQNQPLDFTGSRFDCDIRPAGGEPIRLSTVSGEILVVNNEITLTFSHQKSEQATWSQAKWDLQQTNPQGLVKTLCGGRVSLRKDVTYGESER</sequence>
<organism evidence="1 2">
    <name type="scientific">Haemophilus parahaemolyticus</name>
    <dbReference type="NCBI Taxonomy" id="735"/>
    <lineage>
        <taxon>Bacteria</taxon>
        <taxon>Pseudomonadati</taxon>
        <taxon>Pseudomonadota</taxon>
        <taxon>Gammaproteobacteria</taxon>
        <taxon>Pasteurellales</taxon>
        <taxon>Pasteurellaceae</taxon>
        <taxon>Haemophilus</taxon>
    </lineage>
</organism>
<accession>A0A377I3F1</accession>
<dbReference type="EMBL" id="UGHH01000002">
    <property type="protein sequence ID" value="STO64738.1"/>
    <property type="molecule type" value="Genomic_DNA"/>
</dbReference>
<gene>
    <name evidence="1" type="ORF">NCTC10794_01814</name>
</gene>